<comment type="caution">
    <text evidence="2">The sequence shown here is derived from an EMBL/GenBank/DDBJ whole genome shotgun (WGS) entry which is preliminary data.</text>
</comment>
<feature type="domain" description="Bacteriophage lambda Replication protein O N-terminal" evidence="1">
    <location>
        <begin position="6"/>
        <end position="88"/>
    </location>
</feature>
<evidence type="ECO:0000313" key="3">
    <source>
        <dbReference type="Proteomes" id="UP001139369"/>
    </source>
</evidence>
<dbReference type="AlphaFoldDB" id="A0A9X2AKD1"/>
<dbReference type="Pfam" id="PF04492">
    <property type="entry name" value="Phage_rep_O"/>
    <property type="match status" value="1"/>
</dbReference>
<dbReference type="Gene3D" id="1.10.10.10">
    <property type="entry name" value="Winged helix-like DNA-binding domain superfamily/Winged helix DNA-binding domain"/>
    <property type="match status" value="1"/>
</dbReference>
<evidence type="ECO:0000313" key="2">
    <source>
        <dbReference type="EMBL" id="MCI2229932.1"/>
    </source>
</evidence>
<dbReference type="InterPro" id="IPR036388">
    <property type="entry name" value="WH-like_DNA-bd_sf"/>
</dbReference>
<keyword evidence="3" id="KW-1185">Reference proteome</keyword>
<name>A0A9X2AKD1_9FLAO</name>
<dbReference type="EMBL" id="JAKQYM010000009">
    <property type="protein sequence ID" value="MCI2229932.1"/>
    <property type="molecule type" value="Genomic_DNA"/>
</dbReference>
<accession>A0A9X2AKD1</accession>
<sequence>MTYYPYTNVPNVVFDYLPNLSYTELKVLLLIIRQTFGWMDKETRKQKQFDWISIRFFAKKTGLSKRAISDAIAKLIQKKLIIVKNEKGKIVHHKLQRRRALKLYFSFNLEATCAVISL</sequence>
<dbReference type="InterPro" id="IPR006497">
    <property type="entry name" value="Phage_lambda_VrpO_N"/>
</dbReference>
<organism evidence="2 3">
    <name type="scientific">Polaribacter marinus</name>
    <dbReference type="NCBI Taxonomy" id="2916838"/>
    <lineage>
        <taxon>Bacteria</taxon>
        <taxon>Pseudomonadati</taxon>
        <taxon>Bacteroidota</taxon>
        <taxon>Flavobacteriia</taxon>
        <taxon>Flavobacteriales</taxon>
        <taxon>Flavobacteriaceae</taxon>
    </lineage>
</organism>
<protein>
    <submittedName>
        <fullName evidence="2">Replication protein</fullName>
    </submittedName>
</protein>
<dbReference type="GO" id="GO:0006260">
    <property type="term" value="P:DNA replication"/>
    <property type="evidence" value="ECO:0007669"/>
    <property type="project" value="InterPro"/>
</dbReference>
<gene>
    <name evidence="2" type="ORF">MC378_12210</name>
</gene>
<evidence type="ECO:0000259" key="1">
    <source>
        <dbReference type="Pfam" id="PF04492"/>
    </source>
</evidence>
<proteinExistence type="predicted"/>
<dbReference type="Proteomes" id="UP001139369">
    <property type="component" value="Unassembled WGS sequence"/>
</dbReference>
<reference evidence="2" key="1">
    <citation type="submission" date="2022-02" db="EMBL/GenBank/DDBJ databases">
        <title>Polaribacter sp. MSW13, isolated from seawater.</title>
        <authorList>
            <person name="Kristyanto S."/>
            <person name="Jung J."/>
            <person name="Jeon C.O."/>
        </authorList>
    </citation>
    <scope>NUCLEOTIDE SEQUENCE</scope>
    <source>
        <strain evidence="2">MSW13</strain>
    </source>
</reference>
<dbReference type="RefSeq" id="WP_242179043.1">
    <property type="nucleotide sequence ID" value="NZ_JAKQYM010000009.1"/>
</dbReference>